<comment type="subcellular location">
    <subcellularLocation>
        <location evidence="5 6">Cytoplasm</location>
    </subcellularLocation>
</comment>
<evidence type="ECO:0000259" key="9">
    <source>
        <dbReference type="Pfam" id="PF13742"/>
    </source>
</evidence>
<keyword evidence="1 5" id="KW-0963">Cytoplasm</keyword>
<gene>
    <name evidence="5 10" type="primary">xseA</name>
    <name evidence="10" type="ORF">KX928_20790</name>
</gene>
<keyword evidence="11" id="KW-1185">Reference proteome</keyword>
<dbReference type="GO" id="GO:0003676">
    <property type="term" value="F:nucleic acid binding"/>
    <property type="evidence" value="ECO:0007669"/>
    <property type="project" value="InterPro"/>
</dbReference>
<dbReference type="InterPro" id="IPR003753">
    <property type="entry name" value="Exonuc_VII_L"/>
</dbReference>
<evidence type="ECO:0000256" key="4">
    <source>
        <dbReference type="ARBA" id="ARBA00022839"/>
    </source>
</evidence>
<dbReference type="InterPro" id="IPR020579">
    <property type="entry name" value="Exonuc_VII_lsu_C"/>
</dbReference>
<evidence type="ECO:0000256" key="6">
    <source>
        <dbReference type="RuleBase" id="RU004355"/>
    </source>
</evidence>
<dbReference type="InterPro" id="IPR025824">
    <property type="entry name" value="OB-fold_nuc-bd_dom"/>
</dbReference>
<comment type="caution">
    <text evidence="10">The sequence shown here is derived from an EMBL/GenBank/DDBJ whole genome shotgun (WGS) entry which is preliminary data.</text>
</comment>
<accession>A0A9X1K4Z6</accession>
<dbReference type="EC" id="3.1.11.6" evidence="5"/>
<evidence type="ECO:0000256" key="2">
    <source>
        <dbReference type="ARBA" id="ARBA00022722"/>
    </source>
</evidence>
<comment type="catalytic activity">
    <reaction evidence="5 6">
        <text>Exonucleolytic cleavage in either 5'- to 3'- or 3'- to 5'-direction to yield nucleoside 5'-phosphates.</text>
        <dbReference type="EC" id="3.1.11.6"/>
    </reaction>
</comment>
<feature type="domain" description="OB-fold nucleic acid binding" evidence="9">
    <location>
        <begin position="16"/>
        <end position="108"/>
    </location>
</feature>
<dbReference type="PANTHER" id="PTHR30008">
    <property type="entry name" value="EXODEOXYRIBONUCLEASE 7 LARGE SUBUNIT"/>
    <property type="match status" value="1"/>
</dbReference>
<dbReference type="Proteomes" id="UP001138661">
    <property type="component" value="Unassembled WGS sequence"/>
</dbReference>
<comment type="subunit">
    <text evidence="5">Heterooligomer composed of large and small subunits.</text>
</comment>
<organism evidence="10 11">
    <name type="scientific">Roseobacter insulae</name>
    <dbReference type="NCBI Taxonomy" id="2859783"/>
    <lineage>
        <taxon>Bacteria</taxon>
        <taxon>Pseudomonadati</taxon>
        <taxon>Pseudomonadota</taxon>
        <taxon>Alphaproteobacteria</taxon>
        <taxon>Rhodobacterales</taxon>
        <taxon>Roseobacteraceae</taxon>
        <taxon>Roseobacter</taxon>
    </lineage>
</organism>
<dbReference type="Pfam" id="PF13742">
    <property type="entry name" value="tRNA_anti_2"/>
    <property type="match status" value="1"/>
</dbReference>
<dbReference type="RefSeq" id="WP_219506545.1">
    <property type="nucleotide sequence ID" value="NZ_JAHXDN010000007.1"/>
</dbReference>
<sequence length="513" mass="55941">MDLIDSPDEGLNSPEFTVTELSGAIKRVIEGEFGHVRIKGEVGRVSRPRSGHIYLDLKDDRAVISGVIWKGVSARLQTQPEEGMEVVATGRVTTFAGQSKYQLVIEDIKPAGMGALMALLEKRKKMLEAEGLFDPKHKQALPYLPEVIGVVTSPSGAVIRDILHRLRDRFPRKVLIWPVAVQGEKCAPEVTRAIEGFNAMTPGGALPRPDLLIVARGGGSVEDLWGFNEESVARAAAASRIPLISAVGHETDTTLIDFVSDKRAPTPTAAAELAVPVRHELIAVLNGQDARMRQALSSGLTRRGQRLRDIARALPRADTLLDTPRQRLDLVSARLGPALIGGVQKRKVKLADMSGTLRPATLRRSLQVEGRRLHDISVRLAPVLSRVIAVKREQLASQSRRLRPDSLAQDHMRKATEFARLAKRLSEVGQRNLTAWRDQIDGLERLRLTLGYEATLERGFAVVRSAGKLVTDSKTAKSASALEIQFADGRVTVGGKSPSRKDPPKPAGQGSLF</sequence>
<keyword evidence="3 5" id="KW-0378">Hydrolase</keyword>
<keyword evidence="2 5" id="KW-0540">Nuclease</keyword>
<dbReference type="EMBL" id="JAHXDN010000007">
    <property type="protein sequence ID" value="MBW4710232.1"/>
    <property type="molecule type" value="Genomic_DNA"/>
</dbReference>
<comment type="function">
    <text evidence="5">Bidirectionally degrades single-stranded DNA into large acid-insoluble oligonucleotides, which are then degraded further into small acid-soluble oligonucleotides.</text>
</comment>
<feature type="region of interest" description="Disordered" evidence="7">
    <location>
        <begin position="492"/>
        <end position="513"/>
    </location>
</feature>
<evidence type="ECO:0000256" key="7">
    <source>
        <dbReference type="SAM" id="MobiDB-lite"/>
    </source>
</evidence>
<dbReference type="PANTHER" id="PTHR30008:SF0">
    <property type="entry name" value="EXODEOXYRIBONUCLEASE 7 LARGE SUBUNIT"/>
    <property type="match status" value="1"/>
</dbReference>
<feature type="domain" description="Exonuclease VII large subunit C-terminal" evidence="8">
    <location>
        <begin position="132"/>
        <end position="403"/>
    </location>
</feature>
<dbReference type="GO" id="GO:0008855">
    <property type="term" value="F:exodeoxyribonuclease VII activity"/>
    <property type="evidence" value="ECO:0007669"/>
    <property type="project" value="UniProtKB-UniRule"/>
</dbReference>
<dbReference type="HAMAP" id="MF_00378">
    <property type="entry name" value="Exonuc_7_L"/>
    <property type="match status" value="1"/>
</dbReference>
<dbReference type="NCBIfam" id="TIGR00237">
    <property type="entry name" value="xseA"/>
    <property type="match status" value="1"/>
</dbReference>
<dbReference type="GO" id="GO:0005737">
    <property type="term" value="C:cytoplasm"/>
    <property type="evidence" value="ECO:0007669"/>
    <property type="project" value="UniProtKB-SubCell"/>
</dbReference>
<dbReference type="Pfam" id="PF02601">
    <property type="entry name" value="Exonuc_VII_L"/>
    <property type="match status" value="1"/>
</dbReference>
<evidence type="ECO:0000256" key="3">
    <source>
        <dbReference type="ARBA" id="ARBA00022801"/>
    </source>
</evidence>
<evidence type="ECO:0000256" key="1">
    <source>
        <dbReference type="ARBA" id="ARBA00022490"/>
    </source>
</evidence>
<dbReference type="CDD" id="cd04489">
    <property type="entry name" value="ExoVII_LU_OBF"/>
    <property type="match status" value="1"/>
</dbReference>
<evidence type="ECO:0000256" key="5">
    <source>
        <dbReference type="HAMAP-Rule" id="MF_00378"/>
    </source>
</evidence>
<comment type="similarity">
    <text evidence="5 6">Belongs to the XseA family.</text>
</comment>
<dbReference type="AlphaFoldDB" id="A0A9X1K4Z6"/>
<evidence type="ECO:0000259" key="8">
    <source>
        <dbReference type="Pfam" id="PF02601"/>
    </source>
</evidence>
<name>A0A9X1K4Z6_9RHOB</name>
<evidence type="ECO:0000313" key="11">
    <source>
        <dbReference type="Proteomes" id="UP001138661"/>
    </source>
</evidence>
<evidence type="ECO:0000313" key="10">
    <source>
        <dbReference type="EMBL" id="MBW4710232.1"/>
    </source>
</evidence>
<keyword evidence="4 5" id="KW-0269">Exonuclease</keyword>
<protein>
    <recommendedName>
        <fullName evidence="5">Exodeoxyribonuclease 7 large subunit</fullName>
        <ecNumber evidence="5">3.1.11.6</ecNumber>
    </recommendedName>
    <alternativeName>
        <fullName evidence="5">Exodeoxyribonuclease VII large subunit</fullName>
        <shortName evidence="5">Exonuclease VII large subunit</shortName>
    </alternativeName>
</protein>
<dbReference type="GO" id="GO:0009318">
    <property type="term" value="C:exodeoxyribonuclease VII complex"/>
    <property type="evidence" value="ECO:0007669"/>
    <property type="project" value="UniProtKB-UniRule"/>
</dbReference>
<reference evidence="10" key="1">
    <citation type="submission" date="2021-07" db="EMBL/GenBank/DDBJ databases">
        <title>Roseobacter insulae sp. nov., isolated from a tidal flat.</title>
        <authorList>
            <person name="Park S."/>
            <person name="Yoon J.-H."/>
        </authorList>
    </citation>
    <scope>NUCLEOTIDE SEQUENCE</scope>
    <source>
        <strain evidence="10">YSTF-M11</strain>
    </source>
</reference>
<proteinExistence type="inferred from homology"/>
<dbReference type="GO" id="GO:0006308">
    <property type="term" value="P:DNA catabolic process"/>
    <property type="evidence" value="ECO:0007669"/>
    <property type="project" value="UniProtKB-UniRule"/>
</dbReference>